<keyword evidence="4 5" id="KW-0804">Transcription</keyword>
<evidence type="ECO:0000256" key="2">
    <source>
        <dbReference type="ARBA" id="ARBA00022814"/>
    </source>
</evidence>
<comment type="caution">
    <text evidence="10">The sequence shown here is derived from an EMBL/GenBank/DDBJ whole genome shotgun (WGS) entry which is preliminary data.</text>
</comment>
<dbReference type="SUPFAM" id="SSF50104">
    <property type="entry name" value="Translation proteins SH3-like domain"/>
    <property type="match status" value="1"/>
</dbReference>
<evidence type="ECO:0000256" key="5">
    <source>
        <dbReference type="HAMAP-Rule" id="MF_00948"/>
    </source>
</evidence>
<evidence type="ECO:0000313" key="11">
    <source>
        <dbReference type="Proteomes" id="UP000249645"/>
    </source>
</evidence>
<dbReference type="FunFam" id="2.30.30.30:FF:000002">
    <property type="entry name" value="Transcription termination/antitermination factor NusG"/>
    <property type="match status" value="1"/>
</dbReference>
<evidence type="ECO:0000259" key="8">
    <source>
        <dbReference type="SMART" id="SM00738"/>
    </source>
</evidence>
<comment type="function">
    <text evidence="5 7">Participates in transcription elongation, termination and antitermination.</text>
</comment>
<dbReference type="SMART" id="SM00739">
    <property type="entry name" value="KOW"/>
    <property type="match status" value="1"/>
</dbReference>
<dbReference type="InterPro" id="IPR006645">
    <property type="entry name" value="NGN-like_dom"/>
</dbReference>
<dbReference type="PROSITE" id="PS01014">
    <property type="entry name" value="NUSG"/>
    <property type="match status" value="1"/>
</dbReference>
<evidence type="ECO:0000259" key="9">
    <source>
        <dbReference type="SMART" id="SM00739"/>
    </source>
</evidence>
<dbReference type="InterPro" id="IPR008991">
    <property type="entry name" value="Translation_prot_SH3-like_sf"/>
</dbReference>
<evidence type="ECO:0000313" key="10">
    <source>
        <dbReference type="EMBL" id="PZP52686.1"/>
    </source>
</evidence>
<dbReference type="Gene3D" id="3.30.70.940">
    <property type="entry name" value="NusG, N-terminal domain"/>
    <property type="match status" value="1"/>
</dbReference>
<dbReference type="InterPro" id="IPR005824">
    <property type="entry name" value="KOW"/>
</dbReference>
<gene>
    <name evidence="5 10" type="primary">nusG</name>
    <name evidence="10" type="ORF">DI598_00225</name>
</gene>
<dbReference type="InterPro" id="IPR015869">
    <property type="entry name" value="Transcrpt_antiterm_NusG_bac_CS"/>
</dbReference>
<accession>A0A2W5H421</accession>
<dbReference type="GO" id="GO:0032784">
    <property type="term" value="P:regulation of DNA-templated transcription elongation"/>
    <property type="evidence" value="ECO:0007669"/>
    <property type="project" value="InterPro"/>
</dbReference>
<keyword evidence="3 5" id="KW-0805">Transcription regulation</keyword>
<proteinExistence type="inferred from homology"/>
<dbReference type="SUPFAM" id="SSF82679">
    <property type="entry name" value="N-utilization substance G protein NusG, N-terminal domain"/>
    <property type="match status" value="1"/>
</dbReference>
<dbReference type="NCBIfam" id="TIGR00922">
    <property type="entry name" value="nusG"/>
    <property type="match status" value="1"/>
</dbReference>
<dbReference type="InterPro" id="IPR047050">
    <property type="entry name" value="NGN"/>
</dbReference>
<comment type="similarity">
    <text evidence="5 7">Belongs to the NusG family.</text>
</comment>
<evidence type="ECO:0000256" key="7">
    <source>
        <dbReference type="RuleBase" id="RU000538"/>
    </source>
</evidence>
<feature type="domain" description="KOW" evidence="9">
    <location>
        <begin position="149"/>
        <end position="176"/>
    </location>
</feature>
<dbReference type="GO" id="GO:0006353">
    <property type="term" value="P:DNA-templated transcription termination"/>
    <property type="evidence" value="ECO:0007669"/>
    <property type="project" value="UniProtKB-UniRule"/>
</dbReference>
<dbReference type="GO" id="GO:0005829">
    <property type="term" value="C:cytosol"/>
    <property type="evidence" value="ECO:0007669"/>
    <property type="project" value="TreeGrafter"/>
</dbReference>
<dbReference type="CDD" id="cd06091">
    <property type="entry name" value="KOW_NusG"/>
    <property type="match status" value="1"/>
</dbReference>
<dbReference type="Pfam" id="PF02357">
    <property type="entry name" value="NusG"/>
    <property type="match status" value="1"/>
</dbReference>
<dbReference type="PANTHER" id="PTHR30265:SF2">
    <property type="entry name" value="TRANSCRIPTION TERMINATION_ANTITERMINATION PROTEIN NUSG"/>
    <property type="match status" value="1"/>
</dbReference>
<dbReference type="GO" id="GO:0006354">
    <property type="term" value="P:DNA-templated transcription elongation"/>
    <property type="evidence" value="ECO:0007669"/>
    <property type="project" value="UniProtKB-UniRule"/>
</dbReference>
<keyword evidence="1 5" id="KW-0806">Transcription termination</keyword>
<dbReference type="GO" id="GO:0031564">
    <property type="term" value="P:transcription antitermination"/>
    <property type="evidence" value="ECO:0007669"/>
    <property type="project" value="UniProtKB-UniRule"/>
</dbReference>
<dbReference type="Pfam" id="PF00467">
    <property type="entry name" value="KOW"/>
    <property type="match status" value="1"/>
</dbReference>
<name>A0A2W5H421_9SPHI</name>
<dbReference type="Gene3D" id="2.30.30.30">
    <property type="match status" value="1"/>
</dbReference>
<feature type="domain" description="NusG-like N-terminal" evidence="8">
    <location>
        <begin position="21"/>
        <end position="136"/>
    </location>
</feature>
<dbReference type="InterPro" id="IPR001062">
    <property type="entry name" value="Transcrpt_antiterm_NusG"/>
</dbReference>
<dbReference type="CDD" id="cd09891">
    <property type="entry name" value="NGN_Bact_1"/>
    <property type="match status" value="1"/>
</dbReference>
<dbReference type="AlphaFoldDB" id="A0A2W5H421"/>
<evidence type="ECO:0000256" key="3">
    <source>
        <dbReference type="ARBA" id="ARBA00023015"/>
    </source>
</evidence>
<protein>
    <recommendedName>
        <fullName evidence="5 6">Transcription termination/antitermination protein NusG</fullName>
    </recommendedName>
</protein>
<evidence type="ECO:0000256" key="4">
    <source>
        <dbReference type="ARBA" id="ARBA00023163"/>
    </source>
</evidence>
<dbReference type="InterPro" id="IPR014722">
    <property type="entry name" value="Rib_uL2_dom2"/>
</dbReference>
<dbReference type="EMBL" id="QFOI01000001">
    <property type="protein sequence ID" value="PZP52686.1"/>
    <property type="molecule type" value="Genomic_DNA"/>
</dbReference>
<dbReference type="InterPro" id="IPR043425">
    <property type="entry name" value="NusG-like"/>
</dbReference>
<sequence>MIDEDIHNENIDTQVDDTKEATRWYVLRVVSGKERKVKEYLDKDVTRNGWNTIIKQLFLPMEKIYKVQNGKKVMREKNFYPGYIMMEVSEGKLSDTIVQHISNTTNVMHFLTDGKGSKGNIVSLRRSEVNKMLGNVDDLNEQGVTMSEPFIVGETIKIIEGPFNDFNGVIEEVNDEKKKLKVTVKIFGRSTPVELNYVQVEKII</sequence>
<evidence type="ECO:0000256" key="1">
    <source>
        <dbReference type="ARBA" id="ARBA00022472"/>
    </source>
</evidence>
<dbReference type="SMART" id="SM00738">
    <property type="entry name" value="NGN"/>
    <property type="match status" value="1"/>
</dbReference>
<keyword evidence="2 5" id="KW-0889">Transcription antitermination</keyword>
<dbReference type="PANTHER" id="PTHR30265">
    <property type="entry name" value="RHO-INTERACTING TRANSCRIPTION TERMINATION FACTOR NUSG"/>
    <property type="match status" value="1"/>
</dbReference>
<organism evidence="10 11">
    <name type="scientific">Pseudopedobacter saltans</name>
    <dbReference type="NCBI Taxonomy" id="151895"/>
    <lineage>
        <taxon>Bacteria</taxon>
        <taxon>Pseudomonadati</taxon>
        <taxon>Bacteroidota</taxon>
        <taxon>Sphingobacteriia</taxon>
        <taxon>Sphingobacteriales</taxon>
        <taxon>Sphingobacteriaceae</taxon>
        <taxon>Pseudopedobacter</taxon>
    </lineage>
</organism>
<dbReference type="InterPro" id="IPR036735">
    <property type="entry name" value="NGN_dom_sf"/>
</dbReference>
<reference evidence="10 11" key="1">
    <citation type="submission" date="2017-11" db="EMBL/GenBank/DDBJ databases">
        <title>Infants hospitalized years apart are colonized by the same room-sourced microbial strains.</title>
        <authorList>
            <person name="Brooks B."/>
            <person name="Olm M.R."/>
            <person name="Firek B.A."/>
            <person name="Baker R."/>
            <person name="Thomas B.C."/>
            <person name="Morowitz M.J."/>
            <person name="Banfield J.F."/>
        </authorList>
    </citation>
    <scope>NUCLEOTIDE SEQUENCE [LARGE SCALE GENOMIC DNA]</scope>
    <source>
        <strain evidence="10">S2_009_000_R2_76</strain>
    </source>
</reference>
<dbReference type="PRINTS" id="PR00338">
    <property type="entry name" value="NUSGTNSCPFCT"/>
</dbReference>
<evidence type="ECO:0000256" key="6">
    <source>
        <dbReference type="NCBIfam" id="TIGR00922"/>
    </source>
</evidence>
<dbReference type="Proteomes" id="UP000249645">
    <property type="component" value="Unassembled WGS sequence"/>
</dbReference>
<dbReference type="HAMAP" id="MF_00948">
    <property type="entry name" value="NusG"/>
    <property type="match status" value="1"/>
</dbReference>